<keyword evidence="2" id="KW-1185">Reference proteome</keyword>
<comment type="caution">
    <text evidence="1">The sequence shown here is derived from an EMBL/GenBank/DDBJ whole genome shotgun (WGS) entry which is preliminary data.</text>
</comment>
<sequence>MLCRASRAATRRPPLLLRGGASTLRRCSSVSSPASDDAAPIPAANTDHVDFIRDVAKIQPPKLLPDLLQVLEERGESIISPGNRKGMVPLAIPLAKSCSGLLLRCYDGLRLHLVWRCQWLRLTSMECTY</sequence>
<reference evidence="1" key="1">
    <citation type="submission" date="2020-05" db="EMBL/GenBank/DDBJ databases">
        <title>WGS assembly of Corymbia citriodora subspecies variegata.</title>
        <authorList>
            <person name="Barry K."/>
            <person name="Hundley H."/>
            <person name="Shu S."/>
            <person name="Jenkins J."/>
            <person name="Grimwood J."/>
            <person name="Baten A."/>
        </authorList>
    </citation>
    <scope>NUCLEOTIDE SEQUENCE</scope>
    <source>
        <strain evidence="1">CV2-018</strain>
    </source>
</reference>
<evidence type="ECO:0000313" key="2">
    <source>
        <dbReference type="Proteomes" id="UP000806378"/>
    </source>
</evidence>
<gene>
    <name evidence="1" type="ORF">BT93_L2651</name>
</gene>
<organism evidence="1 2">
    <name type="scientific">Corymbia citriodora subsp. variegata</name>
    <dbReference type="NCBI Taxonomy" id="360336"/>
    <lineage>
        <taxon>Eukaryota</taxon>
        <taxon>Viridiplantae</taxon>
        <taxon>Streptophyta</taxon>
        <taxon>Embryophyta</taxon>
        <taxon>Tracheophyta</taxon>
        <taxon>Spermatophyta</taxon>
        <taxon>Magnoliopsida</taxon>
        <taxon>eudicotyledons</taxon>
        <taxon>Gunneridae</taxon>
        <taxon>Pentapetalae</taxon>
        <taxon>rosids</taxon>
        <taxon>malvids</taxon>
        <taxon>Myrtales</taxon>
        <taxon>Myrtaceae</taxon>
        <taxon>Myrtoideae</taxon>
        <taxon>Eucalypteae</taxon>
        <taxon>Corymbia</taxon>
    </lineage>
</organism>
<dbReference type="EMBL" id="MU089525">
    <property type="protein sequence ID" value="KAF7851799.1"/>
    <property type="molecule type" value="Genomic_DNA"/>
</dbReference>
<protein>
    <submittedName>
        <fullName evidence="1">Uncharacterized protein</fullName>
    </submittedName>
</protein>
<dbReference type="Proteomes" id="UP000806378">
    <property type="component" value="Unassembled WGS sequence"/>
</dbReference>
<evidence type="ECO:0000313" key="1">
    <source>
        <dbReference type="EMBL" id="KAF7851799.1"/>
    </source>
</evidence>
<dbReference type="PANTHER" id="PTHR35115">
    <property type="entry name" value="CYCLIN DELTA-3"/>
    <property type="match status" value="1"/>
</dbReference>
<dbReference type="AlphaFoldDB" id="A0A8T0CZX4"/>
<proteinExistence type="predicted"/>
<accession>A0A8T0CZX4</accession>
<dbReference type="InterPro" id="IPR045287">
    <property type="entry name" value="PAB"/>
</dbReference>
<name>A0A8T0CZX4_CORYI</name>
<dbReference type="Gramene" id="rna-gnl|WGS:JABURB|Cocit.L2651.1">
    <property type="protein sequence ID" value="cds-KAF7851799.1"/>
    <property type="gene ID" value="gene-BT93_L2651"/>
</dbReference>
<dbReference type="OrthoDB" id="537706at2759"/>
<dbReference type="PANTHER" id="PTHR35115:SF7">
    <property type="entry name" value="CYCLIN DELTA-3"/>
    <property type="match status" value="1"/>
</dbReference>